<keyword evidence="2" id="KW-1185">Reference proteome</keyword>
<name>A0A1M6KM39_9FIRM</name>
<evidence type="ECO:0000313" key="2">
    <source>
        <dbReference type="Proteomes" id="UP000184386"/>
    </source>
</evidence>
<dbReference type="STRING" id="1121322.SAMN02745136_00501"/>
<reference evidence="1 2" key="1">
    <citation type="submission" date="2016-11" db="EMBL/GenBank/DDBJ databases">
        <authorList>
            <person name="Jaros S."/>
            <person name="Januszkiewicz K."/>
            <person name="Wedrychowicz H."/>
        </authorList>
    </citation>
    <scope>NUCLEOTIDE SEQUENCE [LARGE SCALE GENOMIC DNA]</scope>
    <source>
        <strain evidence="1 2">DSM 15929</strain>
    </source>
</reference>
<sequence>MIAEGMGCNYSIDNDILTISNKKGKVLLSAPAEECEILFYSSRELLGTGEVVWYHPAFKKPIIDRFNKKFRDIYDNLFDTLKGICIIRNLSRVDAEVYRGEEKQLKKDQAKEAVATKRAEQKEKLKQEWADRQAQQKAEIAAKKREKELIKQKCQKLIEYECTCQRCNKVFYYDNIEELDAASRQLYSLGSLLLGRTATAMVVSGQAKDLGKCPSCNSRAITKKEKIIWLDKQGNVVEMQ</sequence>
<evidence type="ECO:0000313" key="1">
    <source>
        <dbReference type="EMBL" id="SHJ59965.1"/>
    </source>
</evidence>
<protein>
    <submittedName>
        <fullName evidence="1">Uncharacterized protein</fullName>
    </submittedName>
</protein>
<dbReference type="RefSeq" id="WP_073272573.1">
    <property type="nucleotide sequence ID" value="NZ_FRAC01000006.1"/>
</dbReference>
<accession>A0A1M6KM39</accession>
<proteinExistence type="predicted"/>
<dbReference type="EMBL" id="FRAC01000006">
    <property type="protein sequence ID" value="SHJ59965.1"/>
    <property type="molecule type" value="Genomic_DNA"/>
</dbReference>
<organism evidence="1 2">
    <name type="scientific">Anaerocolumna jejuensis DSM 15929</name>
    <dbReference type="NCBI Taxonomy" id="1121322"/>
    <lineage>
        <taxon>Bacteria</taxon>
        <taxon>Bacillati</taxon>
        <taxon>Bacillota</taxon>
        <taxon>Clostridia</taxon>
        <taxon>Lachnospirales</taxon>
        <taxon>Lachnospiraceae</taxon>
        <taxon>Anaerocolumna</taxon>
    </lineage>
</organism>
<dbReference type="AlphaFoldDB" id="A0A1M6KM39"/>
<gene>
    <name evidence="1" type="ORF">SAMN02745136_00501</name>
</gene>
<dbReference type="Proteomes" id="UP000184386">
    <property type="component" value="Unassembled WGS sequence"/>
</dbReference>